<keyword evidence="4" id="KW-1185">Reference proteome</keyword>
<feature type="chain" id="PRO_5002971686" evidence="1">
    <location>
        <begin position="20"/>
        <end position="183"/>
    </location>
</feature>
<reference evidence="3 4" key="1">
    <citation type="journal article" date="2009" name="Stand. Genomic Sci.">
        <title>Complete genome sequence of Dyadobacter fermentans type strain (NS114).</title>
        <authorList>
            <person name="Lang E."/>
            <person name="Lapidus A."/>
            <person name="Chertkov O."/>
            <person name="Brettin T."/>
            <person name="Detter J.C."/>
            <person name="Han C."/>
            <person name="Copeland A."/>
            <person name="Glavina Del Rio T."/>
            <person name="Nolan M."/>
            <person name="Chen F."/>
            <person name="Lucas S."/>
            <person name="Tice H."/>
            <person name="Cheng J.F."/>
            <person name="Land M."/>
            <person name="Hauser L."/>
            <person name="Chang Y.J."/>
            <person name="Jeffries C.D."/>
            <person name="Kopitz M."/>
            <person name="Bruce D."/>
            <person name="Goodwin L."/>
            <person name="Pitluck S."/>
            <person name="Ovchinnikova G."/>
            <person name="Pati A."/>
            <person name="Ivanova N."/>
            <person name="Mavrommatis K."/>
            <person name="Chen A."/>
            <person name="Palaniappan K."/>
            <person name="Chain P."/>
            <person name="Bristow J."/>
            <person name="Eisen J.A."/>
            <person name="Markowitz V."/>
            <person name="Hugenholtz P."/>
            <person name="Goker M."/>
            <person name="Rohde M."/>
            <person name="Kyrpides N.C."/>
            <person name="Klenk H.P."/>
        </authorList>
    </citation>
    <scope>NUCLEOTIDE SEQUENCE [LARGE SCALE GENOMIC DNA]</scope>
    <source>
        <strain evidence="4">ATCC 700827 / DSM 18053 / CIP 107007 / KCTC 52180 / NS114</strain>
    </source>
</reference>
<accession>C6VSE2</accession>
<dbReference type="STRING" id="471854.Dfer_5178"/>
<protein>
    <submittedName>
        <fullName evidence="3">Putative outer membrane protein</fullName>
    </submittedName>
</protein>
<dbReference type="OrthoDB" id="883203at2"/>
<gene>
    <name evidence="3" type="ordered locus">Dfer_5178</name>
</gene>
<dbReference type="RefSeq" id="WP_015814618.1">
    <property type="nucleotide sequence ID" value="NC_013037.1"/>
</dbReference>
<feature type="domain" description="DUF4142" evidence="2">
    <location>
        <begin position="34"/>
        <end position="180"/>
    </location>
</feature>
<name>C6VSE2_DYAFD</name>
<dbReference type="Gene3D" id="1.20.1260.10">
    <property type="match status" value="1"/>
</dbReference>
<dbReference type="PROSITE" id="PS51257">
    <property type="entry name" value="PROKAR_LIPOPROTEIN"/>
    <property type="match status" value="1"/>
</dbReference>
<dbReference type="Proteomes" id="UP000002011">
    <property type="component" value="Chromosome"/>
</dbReference>
<keyword evidence="1" id="KW-0732">Signal</keyword>
<evidence type="ECO:0000313" key="3">
    <source>
        <dbReference type="EMBL" id="ACT96377.1"/>
    </source>
</evidence>
<sequence length="183" mass="19934">MKKLSVIFILLCGMAVVSCNDDDDNQPNNVLPENDRMFVMNAADGGMFEVKAGELAVSKGDSTKTGMVMAGDSMSIKSFGQMMITDHTKANNELKTIADRKQVSIPTTLSEAKQKMIDSLSAASGAAFNTMYTRMMVSSHRETVALFEKESGSGQDADLKSWATATLPTLKHHLEMAEMMHDQ</sequence>
<organism evidence="3 4">
    <name type="scientific">Dyadobacter fermentans (strain ATCC 700827 / DSM 18053 / CIP 107007 / KCTC 52180 / NS114)</name>
    <dbReference type="NCBI Taxonomy" id="471854"/>
    <lineage>
        <taxon>Bacteria</taxon>
        <taxon>Pseudomonadati</taxon>
        <taxon>Bacteroidota</taxon>
        <taxon>Cytophagia</taxon>
        <taxon>Cytophagales</taxon>
        <taxon>Spirosomataceae</taxon>
        <taxon>Dyadobacter</taxon>
    </lineage>
</organism>
<dbReference type="Pfam" id="PF13628">
    <property type="entry name" value="DUF4142"/>
    <property type="match status" value="1"/>
</dbReference>
<dbReference type="PANTHER" id="PTHR38593">
    <property type="entry name" value="BLR2558 PROTEIN"/>
    <property type="match status" value="1"/>
</dbReference>
<dbReference type="eggNOG" id="COG3652">
    <property type="taxonomic scope" value="Bacteria"/>
</dbReference>
<proteinExistence type="predicted"/>
<dbReference type="HOGENOM" id="CLU_079636_6_2_10"/>
<feature type="signal peptide" evidence="1">
    <location>
        <begin position="1"/>
        <end position="19"/>
    </location>
</feature>
<evidence type="ECO:0000313" key="4">
    <source>
        <dbReference type="Proteomes" id="UP000002011"/>
    </source>
</evidence>
<evidence type="ECO:0000256" key="1">
    <source>
        <dbReference type="SAM" id="SignalP"/>
    </source>
</evidence>
<dbReference type="AlphaFoldDB" id="C6VSE2"/>
<dbReference type="KEGG" id="dfe:Dfer_5178"/>
<evidence type="ECO:0000259" key="2">
    <source>
        <dbReference type="Pfam" id="PF13628"/>
    </source>
</evidence>
<dbReference type="PANTHER" id="PTHR38593:SF1">
    <property type="entry name" value="BLR2558 PROTEIN"/>
    <property type="match status" value="1"/>
</dbReference>
<dbReference type="InterPro" id="IPR025419">
    <property type="entry name" value="DUF4142"/>
</dbReference>
<dbReference type="EMBL" id="CP001619">
    <property type="protein sequence ID" value="ACT96377.1"/>
    <property type="molecule type" value="Genomic_DNA"/>
</dbReference>
<dbReference type="InterPro" id="IPR012347">
    <property type="entry name" value="Ferritin-like"/>
</dbReference>